<reference evidence="2" key="1">
    <citation type="journal article" date="2021" name="PeerJ">
        <title>Extensive microbial diversity within the chicken gut microbiome revealed by metagenomics and culture.</title>
        <authorList>
            <person name="Gilroy R."/>
            <person name="Ravi A."/>
            <person name="Getino M."/>
            <person name="Pursley I."/>
            <person name="Horton D.L."/>
            <person name="Alikhan N.F."/>
            <person name="Baker D."/>
            <person name="Gharbi K."/>
            <person name="Hall N."/>
            <person name="Watson M."/>
            <person name="Adriaenssens E.M."/>
            <person name="Foster-Nyarko E."/>
            <person name="Jarju S."/>
            <person name="Secka A."/>
            <person name="Antonio M."/>
            <person name="Oren A."/>
            <person name="Chaudhuri R.R."/>
            <person name="La Ragione R."/>
            <person name="Hildebrand F."/>
            <person name="Pallen M.J."/>
        </authorList>
    </citation>
    <scope>NUCLEOTIDE SEQUENCE</scope>
    <source>
        <strain evidence="2">ChiBcec1-1093</strain>
    </source>
</reference>
<dbReference type="InterPro" id="IPR005175">
    <property type="entry name" value="PPC_dom"/>
</dbReference>
<organism evidence="2 3">
    <name type="scientific">Candidatus Lachnoclostridium stercorigallinarum</name>
    <dbReference type="NCBI Taxonomy" id="2838634"/>
    <lineage>
        <taxon>Bacteria</taxon>
        <taxon>Bacillati</taxon>
        <taxon>Bacillota</taxon>
        <taxon>Clostridia</taxon>
        <taxon>Lachnospirales</taxon>
        <taxon>Lachnospiraceae</taxon>
    </lineage>
</organism>
<dbReference type="PANTHER" id="PTHR34988">
    <property type="entry name" value="PROTEIN, PUTATIVE-RELATED"/>
    <property type="match status" value="1"/>
</dbReference>
<name>A0A9D2GIY4_9FIRM</name>
<evidence type="ECO:0000259" key="1">
    <source>
        <dbReference type="PROSITE" id="PS51742"/>
    </source>
</evidence>
<dbReference type="PROSITE" id="PS51742">
    <property type="entry name" value="PPC"/>
    <property type="match status" value="1"/>
</dbReference>
<dbReference type="Gene3D" id="3.30.1330.80">
    <property type="entry name" value="Hypothetical protein, similar to alpha- acetolactate decarboxylase, domain 2"/>
    <property type="match status" value="1"/>
</dbReference>
<gene>
    <name evidence="2" type="ORF">IAA17_06420</name>
</gene>
<comment type="caution">
    <text evidence="2">The sequence shown here is derived from an EMBL/GenBank/DDBJ whole genome shotgun (WGS) entry which is preliminary data.</text>
</comment>
<dbReference type="GO" id="GO:0003677">
    <property type="term" value="F:DNA binding"/>
    <property type="evidence" value="ECO:0007669"/>
    <property type="project" value="UniProtKB-KW"/>
</dbReference>
<dbReference type="PANTHER" id="PTHR34988:SF1">
    <property type="entry name" value="DNA-BINDING PROTEIN"/>
    <property type="match status" value="1"/>
</dbReference>
<dbReference type="CDD" id="cd11378">
    <property type="entry name" value="DUF296"/>
    <property type="match status" value="1"/>
</dbReference>
<keyword evidence="2" id="KW-0238">DNA-binding</keyword>
<protein>
    <submittedName>
        <fullName evidence="2">DNA-binding protein</fullName>
    </submittedName>
</protein>
<evidence type="ECO:0000313" key="2">
    <source>
        <dbReference type="EMBL" id="HIZ79406.1"/>
    </source>
</evidence>
<dbReference type="EMBL" id="DXBC01000100">
    <property type="protein sequence ID" value="HIZ79406.1"/>
    <property type="molecule type" value="Genomic_DNA"/>
</dbReference>
<reference evidence="2" key="2">
    <citation type="submission" date="2021-04" db="EMBL/GenBank/DDBJ databases">
        <authorList>
            <person name="Gilroy R."/>
        </authorList>
    </citation>
    <scope>NUCLEOTIDE SEQUENCE</scope>
    <source>
        <strain evidence="2">ChiBcec1-1093</strain>
    </source>
</reference>
<dbReference type="AlphaFoldDB" id="A0A9D2GIY4"/>
<sequence length="89" mass="10027">MRTAVTIIWKNQKKNMELLSLTGNITMQDDDVTTHIHVTAADNDFRVFGGHLVTGEVQNLAELVIRIIPGKVDRISFESLYVMDLGENQ</sequence>
<proteinExistence type="predicted"/>
<dbReference type="Pfam" id="PF03479">
    <property type="entry name" value="PCC"/>
    <property type="match status" value="1"/>
</dbReference>
<feature type="domain" description="PPC" evidence="1">
    <location>
        <begin position="1"/>
        <end position="89"/>
    </location>
</feature>
<evidence type="ECO:0000313" key="3">
    <source>
        <dbReference type="Proteomes" id="UP000824101"/>
    </source>
</evidence>
<dbReference type="Proteomes" id="UP000824101">
    <property type="component" value="Unassembled WGS sequence"/>
</dbReference>
<accession>A0A9D2GIY4</accession>
<dbReference type="SUPFAM" id="SSF117856">
    <property type="entry name" value="AF0104/ALDC/Ptd012-like"/>
    <property type="match status" value="1"/>
</dbReference>